<reference evidence="1" key="3">
    <citation type="submission" date="2025-09" db="UniProtKB">
        <authorList>
            <consortium name="Ensembl"/>
        </authorList>
    </citation>
    <scope>IDENTIFICATION</scope>
</reference>
<dbReference type="SUPFAM" id="SSF57850">
    <property type="entry name" value="RING/U-box"/>
    <property type="match status" value="1"/>
</dbReference>
<dbReference type="Proteomes" id="UP000694395">
    <property type="component" value="Chromosome 15"/>
</dbReference>
<reference evidence="1" key="1">
    <citation type="submission" date="2020-07" db="EMBL/GenBank/DDBJ databases">
        <title>A long reads based de novo assembly of the rainbow trout Arlee double haploid line genome.</title>
        <authorList>
            <person name="Gao G."/>
            <person name="Palti Y."/>
        </authorList>
    </citation>
    <scope>NUCLEOTIDE SEQUENCE [LARGE SCALE GENOMIC DNA]</scope>
</reference>
<reference evidence="1" key="2">
    <citation type="submission" date="2025-08" db="UniProtKB">
        <authorList>
            <consortium name="Ensembl"/>
        </authorList>
    </citation>
    <scope>IDENTIFICATION</scope>
</reference>
<evidence type="ECO:0000313" key="1">
    <source>
        <dbReference type="Ensembl" id="ENSOMYP00000022595.1"/>
    </source>
</evidence>
<proteinExistence type="predicted"/>
<dbReference type="InterPro" id="IPR013083">
    <property type="entry name" value="Znf_RING/FYVE/PHD"/>
</dbReference>
<dbReference type="Ensembl" id="ENSOMYT00000024762.2">
    <property type="protein sequence ID" value="ENSOMYP00000022595.1"/>
    <property type="gene ID" value="ENSOMYG00000010797.2"/>
</dbReference>
<dbReference type="AlphaFoldDB" id="A0A8C7VH82"/>
<keyword evidence="2" id="KW-1185">Reference proteome</keyword>
<protein>
    <submittedName>
        <fullName evidence="1">Uncharacterized protein</fullName>
    </submittedName>
</protein>
<sequence>MIFVPTARECREGVYSGEPPKLTLPKEERSCPVCHDIFRDPVILPENGHSLSSLLPLIWRTH</sequence>
<name>A0A8C7VH82_ONCMY</name>
<organism evidence="1 2">
    <name type="scientific">Oncorhynchus mykiss</name>
    <name type="common">Rainbow trout</name>
    <name type="synonym">Salmo gairdneri</name>
    <dbReference type="NCBI Taxonomy" id="8022"/>
    <lineage>
        <taxon>Eukaryota</taxon>
        <taxon>Metazoa</taxon>
        <taxon>Chordata</taxon>
        <taxon>Craniata</taxon>
        <taxon>Vertebrata</taxon>
        <taxon>Euteleostomi</taxon>
        <taxon>Actinopterygii</taxon>
        <taxon>Neopterygii</taxon>
        <taxon>Teleostei</taxon>
        <taxon>Protacanthopterygii</taxon>
        <taxon>Salmoniformes</taxon>
        <taxon>Salmonidae</taxon>
        <taxon>Salmoninae</taxon>
        <taxon>Oncorhynchus</taxon>
    </lineage>
</organism>
<accession>A0A8C7VH82</accession>
<evidence type="ECO:0000313" key="2">
    <source>
        <dbReference type="Proteomes" id="UP000694395"/>
    </source>
</evidence>
<dbReference type="Gene3D" id="3.30.40.10">
    <property type="entry name" value="Zinc/RING finger domain, C3HC4 (zinc finger)"/>
    <property type="match status" value="1"/>
</dbReference>